<dbReference type="GO" id="GO:0009254">
    <property type="term" value="P:peptidoglycan turnover"/>
    <property type="evidence" value="ECO:0007669"/>
    <property type="project" value="InterPro"/>
</dbReference>
<dbReference type="Proteomes" id="UP000322294">
    <property type="component" value="Unassembled WGS sequence"/>
</dbReference>
<dbReference type="InterPro" id="IPR007137">
    <property type="entry name" value="DUF348"/>
</dbReference>
<gene>
    <name evidence="3" type="ORF">LZ11_00567</name>
</gene>
<sequence length="319" mass="35084">MLKRSPRAILILVVTAGIAAALWGYYYREKSVTIIDGGKKIEVKTFSATVKDLLDEKNISVSAQDVVTPDISSKLSDGSIIHIKRAFDVKIIAGGREVDVKTQPDTAENIVKKAGIELKDKDKVEPSRTAYIEGPADIKVIRVEEKVVEEVKKIPFKTVTKVDNNLPMGQTKLVQKGEEGQEKLITRIRLEDGKVVEKTTERVTLKPAKPEIVLKGGLMLASRGGVEFAYTKKLKMLATAYTHTGNRTATGTMPRVGVVAVDPGVIPLGTELYVEGYGFARAEDTGGSIKGNRIDLFVETESLARRFGRRWVTVYILKK</sequence>
<organism evidence="3 4">
    <name type="scientific">Thermosediminibacter litoriperuensis</name>
    <dbReference type="NCBI Taxonomy" id="291989"/>
    <lineage>
        <taxon>Bacteria</taxon>
        <taxon>Bacillati</taxon>
        <taxon>Bacillota</taxon>
        <taxon>Clostridia</taxon>
        <taxon>Thermosediminibacterales</taxon>
        <taxon>Thermosediminibacteraceae</taxon>
        <taxon>Thermosediminibacter</taxon>
    </lineage>
</organism>
<dbReference type="GO" id="GO:0019867">
    <property type="term" value="C:outer membrane"/>
    <property type="evidence" value="ECO:0007669"/>
    <property type="project" value="InterPro"/>
</dbReference>
<evidence type="ECO:0000313" key="4">
    <source>
        <dbReference type="Proteomes" id="UP000322294"/>
    </source>
</evidence>
<dbReference type="AlphaFoldDB" id="A0A5S5AXU0"/>
<dbReference type="Gene3D" id="2.20.230.10">
    <property type="entry name" value="Resuscitation-promoting factor rpfb"/>
    <property type="match status" value="1"/>
</dbReference>
<dbReference type="InterPro" id="IPR011098">
    <property type="entry name" value="G5_dom"/>
</dbReference>
<dbReference type="OrthoDB" id="9798935at2"/>
<dbReference type="PROSITE" id="PS51109">
    <property type="entry name" value="G5"/>
    <property type="match status" value="1"/>
</dbReference>
<keyword evidence="1" id="KW-0732">Signal</keyword>
<dbReference type="InterPro" id="IPR010611">
    <property type="entry name" value="3D_dom"/>
</dbReference>
<dbReference type="EMBL" id="VNHO01000005">
    <property type="protein sequence ID" value="TYP57576.1"/>
    <property type="molecule type" value="Genomic_DNA"/>
</dbReference>
<name>A0A5S5AXU0_9FIRM</name>
<accession>A0A5S5AXU0</accession>
<dbReference type="CDD" id="cd22786">
    <property type="entry name" value="DPBB_YuiC-like"/>
    <property type="match status" value="1"/>
</dbReference>
<evidence type="ECO:0000259" key="2">
    <source>
        <dbReference type="PROSITE" id="PS51109"/>
    </source>
</evidence>
<feature type="domain" description="G5" evidence="2">
    <location>
        <begin position="140"/>
        <end position="219"/>
    </location>
</feature>
<dbReference type="RefSeq" id="WP_148866383.1">
    <property type="nucleotide sequence ID" value="NZ_VNHO01000005.1"/>
</dbReference>
<dbReference type="PANTHER" id="PTHR39160:SF4">
    <property type="entry name" value="RESUSCITATION-PROMOTING FACTOR RPFB"/>
    <property type="match status" value="1"/>
</dbReference>
<dbReference type="Pfam" id="PF06725">
    <property type="entry name" value="3D"/>
    <property type="match status" value="1"/>
</dbReference>
<keyword evidence="4" id="KW-1185">Reference proteome</keyword>
<dbReference type="InterPro" id="IPR051933">
    <property type="entry name" value="Resuscitation_pf_RpfB"/>
</dbReference>
<dbReference type="InterPro" id="IPR036908">
    <property type="entry name" value="RlpA-like_sf"/>
</dbReference>
<dbReference type="SMART" id="SM01208">
    <property type="entry name" value="G5"/>
    <property type="match status" value="1"/>
</dbReference>
<proteinExistence type="predicted"/>
<protein>
    <submittedName>
        <fullName evidence="3">Uncharacterized protein DUF348</fullName>
    </submittedName>
</protein>
<evidence type="ECO:0000256" key="1">
    <source>
        <dbReference type="ARBA" id="ARBA00022729"/>
    </source>
</evidence>
<dbReference type="Pfam" id="PF03990">
    <property type="entry name" value="DUF348"/>
    <property type="match status" value="2"/>
</dbReference>
<dbReference type="GO" id="GO:0004553">
    <property type="term" value="F:hydrolase activity, hydrolyzing O-glycosyl compounds"/>
    <property type="evidence" value="ECO:0007669"/>
    <property type="project" value="InterPro"/>
</dbReference>
<dbReference type="PANTHER" id="PTHR39160">
    <property type="entry name" value="CELL WALL-BINDING PROTEIN YOCH"/>
    <property type="match status" value="1"/>
</dbReference>
<dbReference type="Gene3D" id="2.40.40.10">
    <property type="entry name" value="RlpA-like domain"/>
    <property type="match status" value="1"/>
</dbReference>
<reference evidence="3 4" key="1">
    <citation type="submission" date="2019-07" db="EMBL/GenBank/DDBJ databases">
        <title>Genomic Encyclopedia of Type Strains, Phase I: the one thousand microbial genomes (KMG-I) project.</title>
        <authorList>
            <person name="Kyrpides N."/>
        </authorList>
    </citation>
    <scope>NUCLEOTIDE SEQUENCE [LARGE SCALE GENOMIC DNA]</scope>
    <source>
        <strain evidence="3 4">DSM 16647</strain>
    </source>
</reference>
<comment type="caution">
    <text evidence="3">The sequence shown here is derived from an EMBL/GenBank/DDBJ whole genome shotgun (WGS) entry which is preliminary data.</text>
</comment>
<evidence type="ECO:0000313" key="3">
    <source>
        <dbReference type="EMBL" id="TYP57576.1"/>
    </source>
</evidence>
<dbReference type="SUPFAM" id="SSF50685">
    <property type="entry name" value="Barwin-like endoglucanases"/>
    <property type="match status" value="1"/>
</dbReference>
<dbReference type="Pfam" id="PF07501">
    <property type="entry name" value="G5"/>
    <property type="match status" value="1"/>
</dbReference>